<dbReference type="PANTHER" id="PTHR14942:SF0">
    <property type="entry name" value="U11_U12 SMALL NUCLEAR RIBONUCLEOPROTEIN 25 KDA PROTEIN"/>
    <property type="match status" value="1"/>
</dbReference>
<evidence type="ECO:0000313" key="3">
    <source>
        <dbReference type="EMBL" id="ROT85053.1"/>
    </source>
</evidence>
<dbReference type="InterPro" id="IPR040610">
    <property type="entry name" value="SNRNP25_ubiquitin"/>
</dbReference>
<proteinExistence type="predicted"/>
<dbReference type="EMBL" id="QCYY01000450">
    <property type="protein sequence ID" value="ROT85053.1"/>
    <property type="molecule type" value="Genomic_DNA"/>
</dbReference>
<feature type="compositionally biased region" description="Basic and acidic residues" evidence="1">
    <location>
        <begin position="32"/>
        <end position="43"/>
    </location>
</feature>
<keyword evidence="4" id="KW-1185">Reference proteome</keyword>
<feature type="region of interest" description="Disordered" evidence="1">
    <location>
        <begin position="1"/>
        <end position="59"/>
    </location>
</feature>
<dbReference type="AlphaFoldDB" id="A0A423U8L7"/>
<gene>
    <name evidence="3" type="ORF">C7M84_021456</name>
</gene>
<dbReference type="PANTHER" id="PTHR14942">
    <property type="entry name" value="U11/U12 SMALL NUCLEAR RIBONUCLEOPROTEIN 25 KDA PROTEIN"/>
    <property type="match status" value="1"/>
</dbReference>
<dbReference type="Gene3D" id="3.10.20.90">
    <property type="entry name" value="Phosphatidylinositol 3-kinase Catalytic Subunit, Chain A, domain 1"/>
    <property type="match status" value="1"/>
</dbReference>
<evidence type="ECO:0000259" key="2">
    <source>
        <dbReference type="Pfam" id="PF18036"/>
    </source>
</evidence>
<evidence type="ECO:0000313" key="4">
    <source>
        <dbReference type="Proteomes" id="UP000283509"/>
    </source>
</evidence>
<dbReference type="CDD" id="cd17058">
    <property type="entry name" value="Ubl_SNRNP25"/>
    <property type="match status" value="1"/>
</dbReference>
<evidence type="ECO:0000256" key="1">
    <source>
        <dbReference type="SAM" id="MobiDB-lite"/>
    </source>
</evidence>
<dbReference type="OrthoDB" id="6346080at2759"/>
<name>A0A423U8L7_PENVA</name>
<sequence>MEAYREGNIDEELCPGADEMRAGVSDTSVAKADTKSLEDKESQVSDEAGEPQQAESLDSETLSHAELKKFFQEALSQLLKKDPILNDLHPQVTLEEVNALIELEHGRAMKVYVEKADGGFWCVVVPREATVHDLKKALKNHVALMLNRKGVKKKINWKYIWKAYWLCYEGEKLADDRKKLLELGVKNKSSLTFIKRLRERNKSGRKVR</sequence>
<feature type="domain" description="SNRNP25 ubiquitin-like" evidence="2">
    <location>
        <begin position="109"/>
        <end position="197"/>
    </location>
</feature>
<dbReference type="Pfam" id="PF18036">
    <property type="entry name" value="Ubiquitin_4"/>
    <property type="match status" value="1"/>
</dbReference>
<organism evidence="3 4">
    <name type="scientific">Penaeus vannamei</name>
    <name type="common">Whiteleg shrimp</name>
    <name type="synonym">Litopenaeus vannamei</name>
    <dbReference type="NCBI Taxonomy" id="6689"/>
    <lineage>
        <taxon>Eukaryota</taxon>
        <taxon>Metazoa</taxon>
        <taxon>Ecdysozoa</taxon>
        <taxon>Arthropoda</taxon>
        <taxon>Crustacea</taxon>
        <taxon>Multicrustacea</taxon>
        <taxon>Malacostraca</taxon>
        <taxon>Eumalacostraca</taxon>
        <taxon>Eucarida</taxon>
        <taxon>Decapoda</taxon>
        <taxon>Dendrobranchiata</taxon>
        <taxon>Penaeoidea</taxon>
        <taxon>Penaeidae</taxon>
        <taxon>Penaeus</taxon>
    </lineage>
</organism>
<protein>
    <submittedName>
        <fullName evidence="3">Putative U11/U12 small nuclear ribonucleoprotein 25 kDa protein-like</fullName>
    </submittedName>
</protein>
<dbReference type="Proteomes" id="UP000283509">
    <property type="component" value="Unassembled WGS sequence"/>
</dbReference>
<reference evidence="3 4" key="2">
    <citation type="submission" date="2019-01" db="EMBL/GenBank/DDBJ databases">
        <title>The decoding of complex shrimp genome reveals the adaptation for benthos swimmer, frequently molting mechanism and breeding impact on genome.</title>
        <authorList>
            <person name="Sun Y."/>
            <person name="Gao Y."/>
            <person name="Yu Y."/>
        </authorList>
    </citation>
    <scope>NUCLEOTIDE SEQUENCE [LARGE SCALE GENOMIC DNA]</scope>
    <source>
        <tissue evidence="3">Muscle</tissue>
    </source>
</reference>
<dbReference type="GO" id="GO:0005689">
    <property type="term" value="C:U12-type spliceosomal complex"/>
    <property type="evidence" value="ECO:0007669"/>
    <property type="project" value="TreeGrafter"/>
</dbReference>
<dbReference type="STRING" id="6689.A0A423U8L7"/>
<dbReference type="SUPFAM" id="SSF54236">
    <property type="entry name" value="Ubiquitin-like"/>
    <property type="match status" value="1"/>
</dbReference>
<dbReference type="GO" id="GO:0000398">
    <property type="term" value="P:mRNA splicing, via spliceosome"/>
    <property type="evidence" value="ECO:0007669"/>
    <property type="project" value="InterPro"/>
</dbReference>
<accession>A0A423U8L7</accession>
<keyword evidence="3" id="KW-0687">Ribonucleoprotein</keyword>
<comment type="caution">
    <text evidence="3">The sequence shown here is derived from an EMBL/GenBank/DDBJ whole genome shotgun (WGS) entry which is preliminary data.</text>
</comment>
<reference evidence="3 4" key="1">
    <citation type="submission" date="2018-04" db="EMBL/GenBank/DDBJ databases">
        <authorList>
            <person name="Zhang X."/>
            <person name="Yuan J."/>
            <person name="Li F."/>
            <person name="Xiang J."/>
        </authorList>
    </citation>
    <scope>NUCLEOTIDE SEQUENCE [LARGE SCALE GENOMIC DNA]</scope>
    <source>
        <tissue evidence="3">Muscle</tissue>
    </source>
</reference>
<dbReference type="InterPro" id="IPR039690">
    <property type="entry name" value="SNRNP25"/>
</dbReference>
<dbReference type="InterPro" id="IPR029071">
    <property type="entry name" value="Ubiquitin-like_domsf"/>
</dbReference>